<proteinExistence type="predicted"/>
<keyword evidence="3" id="KW-1185">Reference proteome</keyword>
<sequence>MFSPFHDAGEAPKELAEVRREDLSQLRDAEEGFALEFKVAWTASVRRKIPKIIASFSNSRGGWIVIGIADADKSVCPFSRPSADLSQTIGELCRRHVSPVPRFDVRFLADPTDDGRGVAVIRVEEGDFPPYVADGIVGIREGSTSGPATGGTLVELYEKAAGRRRAVSEFFRRTVYYPTSLDAVERPVPLFDLYLLRMGQPREILSSSRAAENERADAMRESFSQQGMECHVQHAHDSLILRASPAFSSPEAHSALELFSDDSLKLSIPAVLLEGAQRTAALEKLRGLRLHVTDDALLVDAHSTLHRVTRMASLLDRYARLRTITWQGYAVAYELEGLAGALLWSDDEIYLSYVRTRGILFCGTTDCRSRVRYLDDGAHESFRARQFAGSHFFEACGLPLGSHDPQDVELVDALLSTSLETRDET</sequence>
<protein>
    <submittedName>
        <fullName evidence="2">ATP-binding protein</fullName>
    </submittedName>
</protein>
<accession>A0A7S7M8Y4</accession>
<dbReference type="KEGG" id="tio:INP52_01550"/>
<dbReference type="Gene3D" id="3.30.950.30">
    <property type="entry name" value="Schlafen, AAA domain"/>
    <property type="match status" value="1"/>
</dbReference>
<dbReference type="InterPro" id="IPR038461">
    <property type="entry name" value="Schlafen_AlbA_2_dom_sf"/>
</dbReference>
<dbReference type="GO" id="GO:0005524">
    <property type="term" value="F:ATP binding"/>
    <property type="evidence" value="ECO:0007669"/>
    <property type="project" value="UniProtKB-KW"/>
</dbReference>
<dbReference type="Proteomes" id="UP000593735">
    <property type="component" value="Chromosome"/>
</dbReference>
<reference evidence="2 3" key="1">
    <citation type="submission" date="2020-10" db="EMBL/GenBank/DDBJ databases">
        <title>Olsenella immobilis sp.nov., isolated from the mud in a fermentation cellar used for the production of Chinese strong-flavoured liquor.</title>
        <authorList>
            <person name="Lu L."/>
        </authorList>
    </citation>
    <scope>NUCLEOTIDE SEQUENCE [LARGE SCALE GENOMIC DNA]</scope>
    <source>
        <strain evidence="2 3">LZLJ-2</strain>
    </source>
</reference>
<gene>
    <name evidence="2" type="ORF">INP52_01550</name>
</gene>
<dbReference type="InterPro" id="IPR007421">
    <property type="entry name" value="Schlafen_AlbA_2_dom"/>
</dbReference>
<evidence type="ECO:0000259" key="1">
    <source>
        <dbReference type="Pfam" id="PF04326"/>
    </source>
</evidence>
<keyword evidence="2" id="KW-0067">ATP-binding</keyword>
<organism evidence="2 3">
    <name type="scientific">Thermophilibacter immobilis</name>
    <dbReference type="NCBI Taxonomy" id="2779519"/>
    <lineage>
        <taxon>Bacteria</taxon>
        <taxon>Bacillati</taxon>
        <taxon>Actinomycetota</taxon>
        <taxon>Coriobacteriia</taxon>
        <taxon>Coriobacteriales</taxon>
        <taxon>Atopobiaceae</taxon>
        <taxon>Thermophilibacter</taxon>
    </lineage>
</organism>
<dbReference type="RefSeq" id="WP_194371796.1">
    <property type="nucleotide sequence ID" value="NZ_CP063767.1"/>
</dbReference>
<dbReference type="AlphaFoldDB" id="A0A7S7M8Y4"/>
<feature type="domain" description="Schlafen AlbA-2" evidence="1">
    <location>
        <begin position="34"/>
        <end position="148"/>
    </location>
</feature>
<evidence type="ECO:0000313" key="3">
    <source>
        <dbReference type="Proteomes" id="UP000593735"/>
    </source>
</evidence>
<name>A0A7S7M8Y4_9ACTN</name>
<dbReference type="EMBL" id="CP063767">
    <property type="protein sequence ID" value="QOY60924.1"/>
    <property type="molecule type" value="Genomic_DNA"/>
</dbReference>
<keyword evidence="2" id="KW-0547">Nucleotide-binding</keyword>
<dbReference type="Pfam" id="PF04326">
    <property type="entry name" value="SLFN_AlbA_2"/>
    <property type="match status" value="1"/>
</dbReference>
<evidence type="ECO:0000313" key="2">
    <source>
        <dbReference type="EMBL" id="QOY60924.1"/>
    </source>
</evidence>